<keyword evidence="9 13" id="KW-0198">Cysteine biosynthesis</keyword>
<evidence type="ECO:0000256" key="4">
    <source>
        <dbReference type="ARBA" id="ARBA00012681"/>
    </source>
</evidence>
<dbReference type="AlphaFoldDB" id="A0A078KM33"/>
<dbReference type="InterPro" id="IPR005856">
    <property type="entry name" value="Cys_synth"/>
</dbReference>
<dbReference type="GO" id="GO:0006535">
    <property type="term" value="P:cysteine biosynthetic process from serine"/>
    <property type="evidence" value="ECO:0007669"/>
    <property type="project" value="UniProtKB-UniRule"/>
</dbReference>
<protein>
    <recommendedName>
        <fullName evidence="5 13">Cysteine synthase</fullName>
        <ecNumber evidence="4 13">2.5.1.47</ecNumber>
    </recommendedName>
</protein>
<evidence type="ECO:0000256" key="1">
    <source>
        <dbReference type="ARBA" id="ARBA00001933"/>
    </source>
</evidence>
<dbReference type="OrthoDB" id="9808024at2"/>
<evidence type="ECO:0000259" key="14">
    <source>
        <dbReference type="Pfam" id="PF00291"/>
    </source>
</evidence>
<dbReference type="STRING" id="29343.CCDG5_1673"/>
<evidence type="ECO:0000256" key="5">
    <source>
        <dbReference type="ARBA" id="ARBA00019371"/>
    </source>
</evidence>
<keyword evidence="6 13" id="KW-0028">Amino-acid biosynthesis</keyword>
<dbReference type="GO" id="GO:0030170">
    <property type="term" value="F:pyridoxal phosphate binding"/>
    <property type="evidence" value="ECO:0007669"/>
    <property type="project" value="InterPro"/>
</dbReference>
<dbReference type="PROSITE" id="PS00901">
    <property type="entry name" value="CYS_SYNTHASE"/>
    <property type="match status" value="1"/>
</dbReference>
<feature type="domain" description="Tryptophan synthase beta chain-like PALP" evidence="14">
    <location>
        <begin position="8"/>
        <end position="289"/>
    </location>
</feature>
<evidence type="ECO:0000256" key="6">
    <source>
        <dbReference type="ARBA" id="ARBA00022605"/>
    </source>
</evidence>
<dbReference type="UniPathway" id="UPA00136">
    <property type="reaction ID" value="UER00200"/>
</dbReference>
<dbReference type="InterPro" id="IPR001216">
    <property type="entry name" value="P-phosphate_BS"/>
</dbReference>
<dbReference type="PROSITE" id="PS00165">
    <property type="entry name" value="DEHYDRATASE_SER_THR"/>
    <property type="match status" value="1"/>
</dbReference>
<keyword evidence="16" id="KW-1185">Reference proteome</keyword>
<dbReference type="PANTHER" id="PTHR10314">
    <property type="entry name" value="CYSTATHIONINE BETA-SYNTHASE"/>
    <property type="match status" value="1"/>
</dbReference>
<evidence type="ECO:0000256" key="9">
    <source>
        <dbReference type="ARBA" id="ARBA00023192"/>
    </source>
</evidence>
<dbReference type="CDD" id="cd01561">
    <property type="entry name" value="CBS_like"/>
    <property type="match status" value="1"/>
</dbReference>
<evidence type="ECO:0000313" key="16">
    <source>
        <dbReference type="Proteomes" id="UP000032431"/>
    </source>
</evidence>
<reference evidence="16" key="1">
    <citation type="submission" date="2014-07" db="EMBL/GenBank/DDBJ databases">
        <authorList>
            <person name="Wibberg D."/>
        </authorList>
    </citation>
    <scope>NUCLEOTIDE SEQUENCE [LARGE SCALE GENOMIC DNA]</scope>
    <source>
        <strain evidence="16">DG5</strain>
    </source>
</reference>
<dbReference type="KEGG" id="ccel:CCDG5_1673"/>
<evidence type="ECO:0000256" key="2">
    <source>
        <dbReference type="ARBA" id="ARBA00004962"/>
    </source>
</evidence>
<name>A0A078KM33_9FIRM</name>
<comment type="cofactor">
    <cofactor evidence="1 11 13">
        <name>pyridoxal 5'-phosphate</name>
        <dbReference type="ChEBI" id="CHEBI:597326"/>
    </cofactor>
</comment>
<evidence type="ECO:0000256" key="10">
    <source>
        <dbReference type="ARBA" id="ARBA00047931"/>
    </source>
</evidence>
<comment type="similarity">
    <text evidence="3 13">Belongs to the cysteine synthase/cystathionine beta-synthase family.</text>
</comment>
<proteinExistence type="inferred from homology"/>
<evidence type="ECO:0000256" key="7">
    <source>
        <dbReference type="ARBA" id="ARBA00022679"/>
    </source>
</evidence>
<dbReference type="SUPFAM" id="SSF53686">
    <property type="entry name" value="Tryptophan synthase beta subunit-like PLP-dependent enzymes"/>
    <property type="match status" value="1"/>
</dbReference>
<dbReference type="InterPro" id="IPR005859">
    <property type="entry name" value="CysK"/>
</dbReference>
<sequence length="299" mass="31428">MAIVKDIKGLIGNTPVYSVNHAGAEVLIKLECFNPGGSIKDRAALAMINEAEKSGKLKPGGVIIEPTSGNTGVGLAMIGAARGYRVIIVMPDTMSIERRRLMSAFGAELVLTDGALRMSGAIEKAKELVNSIDGAFMPMQFENPANPQINEDTTAQEILKDTEGRLDAFVAGVGTGGTFTGVSRVLKKAIPNVICTVVEPAESAVISGGKPGAHDIQGIGAGFIPENLDMSLVDRIIKVKTKEAYEYARKLASEHGLLLGISSGAAVCAAFKLAEELGEGKRILCIAPDTGERYLSVLF</sequence>
<feature type="binding site" evidence="11">
    <location>
        <begin position="174"/>
        <end position="178"/>
    </location>
    <ligand>
        <name>pyridoxal 5'-phosphate</name>
        <dbReference type="ChEBI" id="CHEBI:597326"/>
    </ligand>
</feature>
<feature type="binding site" evidence="11">
    <location>
        <position position="262"/>
    </location>
    <ligand>
        <name>pyridoxal 5'-phosphate</name>
        <dbReference type="ChEBI" id="CHEBI:597326"/>
    </ligand>
</feature>
<dbReference type="EMBL" id="LM995447">
    <property type="protein sequence ID" value="CDZ24781.1"/>
    <property type="molecule type" value="Genomic_DNA"/>
</dbReference>
<dbReference type="FunFam" id="3.40.50.1100:FF:000118">
    <property type="entry name" value="Related to CYS4-cystathionine beta-synthase"/>
    <property type="match status" value="1"/>
</dbReference>
<evidence type="ECO:0000256" key="3">
    <source>
        <dbReference type="ARBA" id="ARBA00007103"/>
    </source>
</evidence>
<keyword evidence="8 11" id="KW-0663">Pyridoxal phosphate</keyword>
<dbReference type="PATRIC" id="fig|29343.3.peg.1763"/>
<evidence type="ECO:0000256" key="13">
    <source>
        <dbReference type="RuleBase" id="RU003985"/>
    </source>
</evidence>
<accession>A0A078KM33</accession>
<organism evidence="15 16">
    <name type="scientific">[Clostridium] cellulosi</name>
    <dbReference type="NCBI Taxonomy" id="29343"/>
    <lineage>
        <taxon>Bacteria</taxon>
        <taxon>Bacillati</taxon>
        <taxon>Bacillota</taxon>
        <taxon>Clostridia</taxon>
        <taxon>Eubacteriales</taxon>
        <taxon>Oscillospiraceae</taxon>
        <taxon>Oscillospiraceae incertae sedis</taxon>
    </lineage>
</organism>
<evidence type="ECO:0000256" key="12">
    <source>
        <dbReference type="PIRSR" id="PIRSR605856-51"/>
    </source>
</evidence>
<dbReference type="InterPro" id="IPR050214">
    <property type="entry name" value="Cys_Synth/Cystath_Beta-Synth"/>
</dbReference>
<dbReference type="EC" id="2.5.1.47" evidence="4 13"/>
<dbReference type="NCBIfam" id="TIGR01139">
    <property type="entry name" value="cysK"/>
    <property type="match status" value="1"/>
</dbReference>
<evidence type="ECO:0000313" key="15">
    <source>
        <dbReference type="EMBL" id="CDZ24781.1"/>
    </source>
</evidence>
<dbReference type="Gene3D" id="3.40.50.1100">
    <property type="match status" value="2"/>
</dbReference>
<dbReference type="NCBIfam" id="TIGR01136">
    <property type="entry name" value="cysKM"/>
    <property type="match status" value="1"/>
</dbReference>
<evidence type="ECO:0000256" key="11">
    <source>
        <dbReference type="PIRSR" id="PIRSR605856-50"/>
    </source>
</evidence>
<comment type="pathway">
    <text evidence="2">Amino-acid biosynthesis; L-cysteine biosynthesis; L-cysteine from L-serine: step 2/2.</text>
</comment>
<dbReference type="Proteomes" id="UP000032431">
    <property type="component" value="Chromosome I"/>
</dbReference>
<dbReference type="HOGENOM" id="CLU_021018_1_0_9"/>
<dbReference type="Pfam" id="PF00291">
    <property type="entry name" value="PALP"/>
    <property type="match status" value="1"/>
</dbReference>
<keyword evidence="7 13" id="KW-0808">Transferase</keyword>
<gene>
    <name evidence="15" type="primary">cysK1</name>
    <name evidence="15" type="ORF">CCDG5_1673</name>
</gene>
<dbReference type="GO" id="GO:0004124">
    <property type="term" value="F:cysteine synthase activity"/>
    <property type="evidence" value="ECO:0007669"/>
    <property type="project" value="UniProtKB-UniRule"/>
</dbReference>
<evidence type="ECO:0000256" key="8">
    <source>
        <dbReference type="ARBA" id="ARBA00022898"/>
    </source>
</evidence>
<comment type="catalytic activity">
    <reaction evidence="10 13">
        <text>O-acetyl-L-serine + hydrogen sulfide = L-cysteine + acetate</text>
        <dbReference type="Rhea" id="RHEA:14829"/>
        <dbReference type="ChEBI" id="CHEBI:29919"/>
        <dbReference type="ChEBI" id="CHEBI:30089"/>
        <dbReference type="ChEBI" id="CHEBI:35235"/>
        <dbReference type="ChEBI" id="CHEBI:58340"/>
        <dbReference type="EC" id="2.5.1.47"/>
    </reaction>
</comment>
<feature type="modified residue" description="N6-(pyridoxal phosphate)lysine" evidence="12">
    <location>
        <position position="40"/>
    </location>
</feature>
<dbReference type="InterPro" id="IPR001926">
    <property type="entry name" value="TrpB-like_PALP"/>
</dbReference>
<dbReference type="InterPro" id="IPR036052">
    <property type="entry name" value="TrpB-like_PALP_sf"/>
</dbReference>
<feature type="binding site" evidence="11">
    <location>
        <position position="70"/>
    </location>
    <ligand>
        <name>pyridoxal 5'-phosphate</name>
        <dbReference type="ChEBI" id="CHEBI:597326"/>
    </ligand>
</feature>
<dbReference type="FunFam" id="3.40.50.1100:FF:000003">
    <property type="entry name" value="Cystathionine beta-synthase"/>
    <property type="match status" value="1"/>
</dbReference>
<dbReference type="InterPro" id="IPR000634">
    <property type="entry name" value="Ser/Thr_deHydtase_PyrdxlP-BS"/>
</dbReference>